<dbReference type="EMBL" id="BSDZ01000022">
    <property type="protein sequence ID" value="GLI65155.1"/>
    <property type="molecule type" value="Genomic_DNA"/>
</dbReference>
<feature type="region of interest" description="Disordered" evidence="1">
    <location>
        <begin position="268"/>
        <end position="310"/>
    </location>
</feature>
<evidence type="ECO:0000313" key="5">
    <source>
        <dbReference type="EMBL" id="GLI65155.1"/>
    </source>
</evidence>
<feature type="domain" description="Protein kinase" evidence="4">
    <location>
        <begin position="3056"/>
        <end position="3390"/>
    </location>
</feature>
<keyword evidence="3" id="KW-0732">Signal</keyword>
<dbReference type="Proteomes" id="UP001165090">
    <property type="component" value="Unassembled WGS sequence"/>
</dbReference>
<feature type="region of interest" description="Disordered" evidence="1">
    <location>
        <begin position="2380"/>
        <end position="2404"/>
    </location>
</feature>
<feature type="chain" id="PRO_5046181519" description="Protein kinase domain-containing protein" evidence="3">
    <location>
        <begin position="21"/>
        <end position="3542"/>
    </location>
</feature>
<keyword evidence="2" id="KW-0472">Membrane</keyword>
<dbReference type="Gene3D" id="1.10.510.10">
    <property type="entry name" value="Transferase(Phosphotransferase) domain 1"/>
    <property type="match status" value="1"/>
</dbReference>
<feature type="region of interest" description="Disordered" evidence="1">
    <location>
        <begin position="2451"/>
        <end position="2493"/>
    </location>
</feature>
<feature type="region of interest" description="Disordered" evidence="1">
    <location>
        <begin position="3456"/>
        <end position="3476"/>
    </location>
</feature>
<dbReference type="InterPro" id="IPR051681">
    <property type="entry name" value="Ser/Thr_Kinases-Pseudokinases"/>
</dbReference>
<gene>
    <name evidence="5" type="ORF">VaNZ11_008606</name>
</gene>
<name>A0ABQ5S5K4_9CHLO</name>
<dbReference type="InterPro" id="IPR000719">
    <property type="entry name" value="Prot_kinase_dom"/>
</dbReference>
<keyword evidence="2" id="KW-1133">Transmembrane helix</keyword>
<evidence type="ECO:0000313" key="6">
    <source>
        <dbReference type="Proteomes" id="UP001165090"/>
    </source>
</evidence>
<dbReference type="SUPFAM" id="SSF56112">
    <property type="entry name" value="Protein kinase-like (PK-like)"/>
    <property type="match status" value="1"/>
</dbReference>
<feature type="compositionally biased region" description="Low complexity" evidence="1">
    <location>
        <begin position="276"/>
        <end position="285"/>
    </location>
</feature>
<dbReference type="Pfam" id="PF07714">
    <property type="entry name" value="PK_Tyr_Ser-Thr"/>
    <property type="match status" value="1"/>
</dbReference>
<proteinExistence type="predicted"/>
<comment type="caution">
    <text evidence="5">The sequence shown here is derived from an EMBL/GenBank/DDBJ whole genome shotgun (WGS) entry which is preliminary data.</text>
</comment>
<feature type="non-terminal residue" evidence="5">
    <location>
        <position position="1"/>
    </location>
</feature>
<reference evidence="5 6" key="1">
    <citation type="journal article" date="2023" name="IScience">
        <title>Expanded male sex-determining region conserved during the evolution of homothallism in the green alga Volvox.</title>
        <authorList>
            <person name="Yamamoto K."/>
            <person name="Matsuzaki R."/>
            <person name="Mahakham W."/>
            <person name="Heman W."/>
            <person name="Sekimoto H."/>
            <person name="Kawachi M."/>
            <person name="Minakuchi Y."/>
            <person name="Toyoda A."/>
            <person name="Nozaki H."/>
        </authorList>
    </citation>
    <scope>NUCLEOTIDE SEQUENCE [LARGE SCALE GENOMIC DNA]</scope>
    <source>
        <strain evidence="5 6">NIES-4468</strain>
    </source>
</reference>
<feature type="region of interest" description="Disordered" evidence="1">
    <location>
        <begin position="3076"/>
        <end position="3105"/>
    </location>
</feature>
<evidence type="ECO:0000256" key="1">
    <source>
        <dbReference type="SAM" id="MobiDB-lite"/>
    </source>
</evidence>
<evidence type="ECO:0000256" key="2">
    <source>
        <dbReference type="SAM" id="Phobius"/>
    </source>
</evidence>
<feature type="transmembrane region" description="Helical" evidence="2">
    <location>
        <begin position="608"/>
        <end position="630"/>
    </location>
</feature>
<feature type="compositionally biased region" description="Low complexity" evidence="1">
    <location>
        <begin position="1291"/>
        <end position="1305"/>
    </location>
</feature>
<dbReference type="PANTHER" id="PTHR44329:SF214">
    <property type="entry name" value="PROTEIN KINASE DOMAIN-CONTAINING PROTEIN"/>
    <property type="match status" value="1"/>
</dbReference>
<feature type="compositionally biased region" description="Gly residues" evidence="1">
    <location>
        <begin position="1689"/>
        <end position="1703"/>
    </location>
</feature>
<feature type="compositionally biased region" description="Polar residues" evidence="1">
    <location>
        <begin position="3034"/>
        <end position="3044"/>
    </location>
</feature>
<accession>A0ABQ5S5K4</accession>
<dbReference type="Gene3D" id="3.30.200.20">
    <property type="entry name" value="Phosphorylase Kinase, domain 1"/>
    <property type="match status" value="1"/>
</dbReference>
<feature type="region of interest" description="Disordered" evidence="1">
    <location>
        <begin position="2892"/>
        <end position="2945"/>
    </location>
</feature>
<organism evidence="5 6">
    <name type="scientific">Volvox africanus</name>
    <dbReference type="NCBI Taxonomy" id="51714"/>
    <lineage>
        <taxon>Eukaryota</taxon>
        <taxon>Viridiplantae</taxon>
        <taxon>Chlorophyta</taxon>
        <taxon>core chlorophytes</taxon>
        <taxon>Chlorophyceae</taxon>
        <taxon>CS clade</taxon>
        <taxon>Chlamydomonadales</taxon>
        <taxon>Volvocaceae</taxon>
        <taxon>Volvox</taxon>
    </lineage>
</organism>
<feature type="region of interest" description="Disordered" evidence="1">
    <location>
        <begin position="1190"/>
        <end position="1228"/>
    </location>
</feature>
<dbReference type="PROSITE" id="PS00109">
    <property type="entry name" value="PROTEIN_KINASE_TYR"/>
    <property type="match status" value="1"/>
</dbReference>
<feature type="region of interest" description="Disordered" evidence="1">
    <location>
        <begin position="1530"/>
        <end position="1565"/>
    </location>
</feature>
<feature type="region of interest" description="Disordered" evidence="1">
    <location>
        <begin position="1287"/>
        <end position="1325"/>
    </location>
</feature>
<protein>
    <recommendedName>
        <fullName evidence="4">Protein kinase domain-containing protein</fullName>
    </recommendedName>
</protein>
<sequence>PILAALFICFHPILYCGVKGRLDNTRLSNDILEYGINSDSSFLKHSPCLELPIGVWAGVSGSVRACERTCIKFAQNLTYQPADVVQGATERLQAEPWQLMLMSLDFIIDEPSIFLQSLLGPPLVASAVQRRTRPVQDGATMVSRAGEQQHAPKPIPQRIPVLPSPLEYLPQELQQQQKEEEEEEEDYRHLGESNLGESSTRTPWPRLTRGPQLEKAVVEAAKATAPVGILQLSSCRVLLAIEGDLPCGALQASCRAAATLAAKFGHLGGVRKDGTDVPGDTVGDPDQSHTYQSRLDQSDPDQVKSQDGSFTAAESSCIRTVEVRIRDSVVRLRAVHSNLNGDGSLDGGVDGDKGEDEFPGAGWAWEHVVPPTRAELGVTYKAEKAAVASAAVGTVVAGAANKAIGSGANADAQAGPRDAGGAPTTHPMTAESMTGAVVLSSRPVVTASLSTAKPQSMTEGEMVKAALEVEVRLRRHTFLCGSPAALAAELSYMETRSPLLLPYSGQLRQNAMVLRSERQAAQFRFRGHGNSDGGQRKSIHRSSIRSSRIMTATAPYSLSRTTEPAAAILGRVQGTTGNGSGGYNKGGVIAQEKITGSTAATATSNMTIGAAASASVAAMVAMLLACVFWGRRRHQARCARNDASATQGQASPSMASTLEAVDTIAAMVSAQTSMETLVAQRGAQRDDISQPDLTEAPLELLATITDTISDAGGAFGGGGGGVAITATVGGTGTATGTGTGISTGTDTGTGRGAGRRVLAGALAGMHLAIPRISSIESNSPREAADSQSCGLRAALTDGAWSPGGSSWAALAAAVSDPLSPPPLLFGAKAGPGALANTGAGVSVEAGVIFAGPTAGLAAAAGPVPGLFRPHGPAEGMLPTQDIPECPEEEERQAGANGSDDIIKTSEATRTSAVHSGVGGIGFSDGYGGQVRSCLSGLVHTVGSGVDAAAAASATVTETEGRGSGGAAGAIISGETWQNSSGPGIGGTGVFAQAYTSGRGGDGSGMLDRIWHMQEALLAAPALESSGGLVAARDVIIDMSCILGRGSYAMTCKGRWRGADVAVKVIMYDRGTSRKLQSELLPCGATSHPNVIGTLLHFYVQIPPSFQLPASTSTHFARSGTNTTSQAAGAPQVFQVSKLDPPVPDAASSELMYRFSSNTVFNRMPYSYTLDASVSGLPGLGLGSSCLSLPRRGQGIPRPEASRGELSAGGADGLGAADQPTTAEGPRKLYDETLPAAVFSTSTAMSAHYRSENDPGYSPSAVMTSSVWQLRSFATQGRLAAAARGPFHSPNSAAAASSGLRSSGLRVTSPLTGEGRQATHEVGRTNDTWELPLLSRVQPSTEDSSGRPRRDPTLLEKFTALLATNSNGAAAAAAVPTGTGRTDDVSASAKAVDLPAAVSVAPGRPLDRVPQPHPHQSPLAAAVVTARSPAVTGDRVPSALALPMDSSSGRHEDITLGLEVSELPSHLPLPPQPARACDALVSPLTLSPAPRTVRASSNAAAITAITTTVTAKSATAIATAASELAVSTATGSTPGSGWPDIGPTTATAGGQSGTVQVTNSNPQCSRSSRIVPQAMRPLDPHIPLPCRTGGGGSIGDGVCSAVTGNARCPSLQSLLQSPFMLQTPRSPLPPSPRAAAIPMQTHGLNRPVGSSATPGPPEAAPCIPPQATSVMAMQASSGRHLVKPSIWVGSDGGRSSGGDSGLDGSGKHRRQFDFGSIIKSVPLQPLGGPGAAGALSDSINSSLVGFETAGTFSGLHGISVAAAMSGSGMAGLTLLQPKCTTTYETQLEPGVANAVASSGITPSVINSAYSLLMAMTSERDSSSSGIGMGLPGTVSVGTSKLGLDEFLERMATASSTNSSQVGPTASDAAAAAVAAVAAMSQGSNPMHSCVIIPPQSISSPSPQLEVEPGCGLFASSGMSTTLTPTDSANTAASASSAGPSAATRHASASAAAAETVLRAAGSTAAVAHSKLEVLANLGERCCGKVDRSGINGSGGSSSGSVSAAPPCRGTSLAILPSATAGIISTAACGSSTGCTGCRNVTVGSDNGQIDRLESGIECGLSDEAENCVDRGLGPGSGTSTRGGVHLMEEQEGLEQGEHPPNVAVEPVAQTTAGAPTTANLDPPQLCVPTGPPLPDGVSFPASEASGGSSLMTTAALLPLMAMTPAVAMQTSAARMLKHGRQRRSHSFHHRSGASRPRSRLCLQTVGEVLLSQAATEPVPYGSPAASSRRRWSSLCPFICNLADGSHDSAGGDGDVASDDFGAAVGDCAVNCGDDGDENDIHAAPTATLGFCAGSGLVSECRLQSDSSFSAGANSKAKYVRGGATMLDIRPEHSSSKFIVDEDDLGGTFPGLVGNIGGSGDAAAGTSVATLSGAAGPLDLADANDSCNRRTDARPGNSDSRTTAMAAAQPIAAATKGADASYQPPLRGAGGSTFPSSAAAVAGQRLMVMNLGRSRTAPPDESKPVSPVPSGTYGSSGTQEHHSAPQLTSMGDMPLISDVPSQCNYKMRMLVAVEPLPPPLPAVPAEKMVRVITPVSLSFPAQPQSQPSLGTSGRLESEVGLNNLAAVSPVSFDPWKSGNSVHFSAQASVGSHAVIGAGGGCVGSVSIFRGSGHSAMCQLPSGSSKVIISNAAATGAAVAPPSITLPEQVPSAKVCASGSGGRGGTAAAPDVTRVPGPACPAAAPAPAPTSIPEAFCATDAGASGEDSVSTNITFRKPSSGVGLLGIPSDGHTVGSQEMASTANNGFGVGDEGCNSGHGLPLYTLLTNATAPMTTEHPNRCSASPPHKPDSNGDCGGPFAAGSEILSSPKRPDDVVVHALTGIPLHQEKTRSNRCNISGSGGSHSHRLPLLPPEVATATVTNAAGGRSASAPPTYTSQASSMMLYGALHTMLGDADGSESSGSRWMNVPRRSASAQNELHDVPEASPLPCDDDSLGRPGGGDAAATTAAAATGATMPLNKSLEIKLLPLSGFGVNTKWSHNRMQSSDYRVTNAARHYTAATGAVSRALGMVSSTSGMLLQPPPLQHPEAARHRGSLGNASAVSPRRTSFNKGGSCYIPTAVAAGASAGATGATMGINAQRKSMSPPSVSGRALSSAPPLPPSPSLPMSSSRLVCSQLPAAAGSMPHSTTPTALPPMFAAHLHSAGPYGTATPGLHSSVLQLDSSHSLPENPSVTARTPCLSALAWLQSSLACGGPGSLGIVVQELASGGSLRDLRFSLGPPGEPVQMRVLLHLARQVASGLAHLHSLRLVHGDLRAANVLLVPEPEGALGLRAMLCDYGYSRLLLTGQKTLQPRPHGAPTHLAPESWAETGPTRAADVFAFGVLLWELAAGYLPWSGLNMNQIMTNVVLEDLRPPMPDWLPRGYVQLVQACWSRRPQSRPDVAGVRQWLDELLMELPPSPPLSSRLPGADLRSPGSMVLLPYTDGGTTVAASGSDGGAKGPTAAAVRMAGNAMDLLVAPKQPQPPQCRETAGSRGRQGFGTAPGCRTVAELLLLRYGRAAASGIRGRDAAAASPQQPSPTLDAVTMAAVAGGRDAELPPFVAIEM</sequence>
<keyword evidence="6" id="KW-1185">Reference proteome</keyword>
<dbReference type="PANTHER" id="PTHR44329">
    <property type="entry name" value="SERINE/THREONINE-PROTEIN KINASE TNNI3K-RELATED"/>
    <property type="match status" value="1"/>
</dbReference>
<feature type="region of interest" description="Disordered" evidence="1">
    <location>
        <begin position="2771"/>
        <end position="2807"/>
    </location>
</feature>
<feature type="region of interest" description="Disordered" evidence="1">
    <location>
        <begin position="3023"/>
        <end position="3044"/>
    </location>
</feature>
<evidence type="ECO:0000259" key="4">
    <source>
        <dbReference type="PROSITE" id="PS50011"/>
    </source>
</evidence>
<dbReference type="PROSITE" id="PS50011">
    <property type="entry name" value="PROTEIN_KINASE_DOM"/>
    <property type="match status" value="1"/>
</dbReference>
<feature type="region of interest" description="Disordered" evidence="1">
    <location>
        <begin position="130"/>
        <end position="157"/>
    </location>
</feature>
<feature type="region of interest" description="Disordered" evidence="1">
    <location>
        <begin position="1686"/>
        <end position="1707"/>
    </location>
</feature>
<feature type="region of interest" description="Disordered" evidence="1">
    <location>
        <begin position="172"/>
        <end position="208"/>
    </location>
</feature>
<dbReference type="InterPro" id="IPR008266">
    <property type="entry name" value="Tyr_kinase_AS"/>
</dbReference>
<dbReference type="InterPro" id="IPR001245">
    <property type="entry name" value="Ser-Thr/Tyr_kinase_cat_dom"/>
</dbReference>
<keyword evidence="2" id="KW-0812">Transmembrane</keyword>
<feature type="signal peptide" evidence="3">
    <location>
        <begin position="1"/>
        <end position="20"/>
    </location>
</feature>
<feature type="region of interest" description="Disordered" evidence="1">
    <location>
        <begin position="407"/>
        <end position="426"/>
    </location>
</feature>
<feature type="compositionally biased region" description="Polar residues" evidence="1">
    <location>
        <begin position="1543"/>
        <end position="1565"/>
    </location>
</feature>
<evidence type="ECO:0000256" key="3">
    <source>
        <dbReference type="SAM" id="SignalP"/>
    </source>
</evidence>
<dbReference type="InterPro" id="IPR011009">
    <property type="entry name" value="Kinase-like_dom_sf"/>
</dbReference>